<organism evidence="2 3">
    <name type="scientific">Thalassolituus maritimus</name>
    <dbReference type="NCBI Taxonomy" id="484498"/>
    <lineage>
        <taxon>Bacteria</taxon>
        <taxon>Pseudomonadati</taxon>
        <taxon>Pseudomonadota</taxon>
        <taxon>Gammaproteobacteria</taxon>
        <taxon>Oceanospirillales</taxon>
        <taxon>Oceanospirillaceae</taxon>
        <taxon>Thalassolituus</taxon>
    </lineage>
</organism>
<feature type="signal peptide" evidence="1">
    <location>
        <begin position="1"/>
        <end position="20"/>
    </location>
</feature>
<dbReference type="EMBL" id="FTOH01000007">
    <property type="protein sequence ID" value="SIT01294.1"/>
    <property type="molecule type" value="Genomic_DNA"/>
</dbReference>
<protein>
    <submittedName>
        <fullName evidence="2">MSHA biogenesis protein MshK</fullName>
    </submittedName>
</protein>
<reference evidence="3" key="1">
    <citation type="submission" date="2017-01" db="EMBL/GenBank/DDBJ databases">
        <authorList>
            <person name="Varghese N."/>
            <person name="Submissions S."/>
        </authorList>
    </citation>
    <scope>NUCLEOTIDE SEQUENCE [LARGE SCALE GENOMIC DNA]</scope>
    <source>
        <strain evidence="3">DSM 24913</strain>
    </source>
</reference>
<dbReference type="OrthoDB" id="6402149at2"/>
<dbReference type="STRING" id="484498.SAMN05421686_107235"/>
<evidence type="ECO:0000256" key="1">
    <source>
        <dbReference type="SAM" id="SignalP"/>
    </source>
</evidence>
<name>A0A1N7NSI4_9GAMM</name>
<gene>
    <name evidence="2" type="ORF">SAMN05421686_107235</name>
</gene>
<dbReference type="Proteomes" id="UP000185639">
    <property type="component" value="Unassembled WGS sequence"/>
</dbReference>
<feature type="chain" id="PRO_5012501260" evidence="1">
    <location>
        <begin position="21"/>
        <end position="107"/>
    </location>
</feature>
<evidence type="ECO:0000313" key="3">
    <source>
        <dbReference type="Proteomes" id="UP000185639"/>
    </source>
</evidence>
<dbReference type="AlphaFoldDB" id="A0A1N7NSI4"/>
<proteinExistence type="predicted"/>
<sequence>MIRSVVMALCLSGLSLNAMAASDPMKPPQFAPAAVEQSAVKKTSFTLQQIKMSQNGASAVINGNLVKEGDMVSGARVVRITSDKVVLKYRQKLKTLSLLSNTKHSGK</sequence>
<keyword evidence="1" id="KW-0732">Signal</keyword>
<evidence type="ECO:0000313" key="2">
    <source>
        <dbReference type="EMBL" id="SIT01294.1"/>
    </source>
</evidence>
<dbReference type="RefSeq" id="WP_139325839.1">
    <property type="nucleotide sequence ID" value="NZ_FTOH01000007.1"/>
</dbReference>
<keyword evidence="3" id="KW-1185">Reference proteome</keyword>
<accession>A0A1N7NSI4</accession>